<dbReference type="GeneID" id="28723501"/>
<dbReference type="RefSeq" id="XP_017987258.1">
    <property type="nucleotide sequence ID" value="XM_018132164.1"/>
</dbReference>
<dbReference type="EMBL" id="CP014244">
    <property type="protein sequence ID" value="AMD20262.1"/>
    <property type="molecule type" value="Genomic_DNA"/>
</dbReference>
<dbReference type="AlphaFoldDB" id="A0A0X8HRT1"/>
<sequence>MQRVLQAYSDPGKKQKVANDHLQKSYIPPHEKLDRSRHSIRRKDLVWDNSCHVNLATNMANHLLSYNVPYISDGISPAYSRCSSLFSSKSDSRSPEHTDLECESSDLSFSASDELKAVLKADLSVERSLGYACSDPIEIPKLLDNCQGRQPNLPVWSAKEALKHKAEIAALKMRMQRSQIRKSQQFERERVQLLERQRAVLQEWNKIISLKRTLWLIEIRKRQVQWDGIPWSLKNDVYDMCLWKPSSLPSQNHFSDAVLRLSNSMKRLFYDRTSEIVGNFVRESKWWRQRTLDPACLQQLFNSHASLFYHLRESLQLDVWQDFLFELPFNAVSNSLNPTAIKFEVHEDCFMQLFDGLIISAYYHELDNSWLKITQFILQEQSYKFFGDVDDVREQLADAQLDVYGLLRWLKRV</sequence>
<dbReference type="OrthoDB" id="4052116at2759"/>
<name>A0A0X8HRT1_9SACH</name>
<protein>
    <submittedName>
        <fullName evidence="1">HDL482Cp</fullName>
    </submittedName>
</protein>
<evidence type="ECO:0000313" key="2">
    <source>
        <dbReference type="Proteomes" id="UP000243052"/>
    </source>
</evidence>
<keyword evidence="2" id="KW-1185">Reference proteome</keyword>
<gene>
    <name evidence="1" type="ORF">AW171_hschr42147</name>
</gene>
<organism evidence="1 2">
    <name type="scientific">Eremothecium sinecaudum</name>
    <dbReference type="NCBI Taxonomy" id="45286"/>
    <lineage>
        <taxon>Eukaryota</taxon>
        <taxon>Fungi</taxon>
        <taxon>Dikarya</taxon>
        <taxon>Ascomycota</taxon>
        <taxon>Saccharomycotina</taxon>
        <taxon>Saccharomycetes</taxon>
        <taxon>Saccharomycetales</taxon>
        <taxon>Saccharomycetaceae</taxon>
        <taxon>Eremothecium</taxon>
    </lineage>
</organism>
<proteinExistence type="predicted"/>
<reference evidence="1 2" key="1">
    <citation type="submission" date="2016-01" db="EMBL/GenBank/DDBJ databases">
        <title>Genome sequence of the yeast Holleya sinecauda.</title>
        <authorList>
            <person name="Dietrich F.S."/>
        </authorList>
    </citation>
    <scope>NUCLEOTIDE SEQUENCE [LARGE SCALE GENOMIC DNA]</scope>
    <source>
        <strain evidence="1 2">ATCC 58844</strain>
    </source>
</reference>
<dbReference type="Proteomes" id="UP000243052">
    <property type="component" value="Chromosome iv"/>
</dbReference>
<evidence type="ECO:0000313" key="1">
    <source>
        <dbReference type="EMBL" id="AMD20262.1"/>
    </source>
</evidence>
<accession>A0A0X8HRT1</accession>